<dbReference type="STRING" id="48467.SAMN02745166_00717"/>
<gene>
    <name evidence="3" type="ORF">SAMN02745166_00717</name>
</gene>
<dbReference type="Proteomes" id="UP000190774">
    <property type="component" value="Unassembled WGS sequence"/>
</dbReference>
<sequence length="303" mass="33119">MKAYSNIIAAIDFTPSCRNALREAVRLAAASQASLTAVHVMDEFLAHELKRALSTDQASIRADWQERLRKFVEEAGLGTPQIEIEVRIGHPFAELSEACQVHQADLLVMGVKGSRNDPDRVGVIATKCVRKAPVDVLLVREDACGPFKHLATCVDFSDNSRKAVRIALQLAEQDGASLDCLHVYQSALAMSLDYGGIVTPMPMGTDPQALEAWKQDLETFLEPLKAERPQVPVRGIVLERVNIREAILEHVQETHADMVVLGTRGKTGLRELLIGTTAEKIVANAPCSILAVKPEGFSDSHLE</sequence>
<dbReference type="Gene3D" id="3.40.50.620">
    <property type="entry name" value="HUPs"/>
    <property type="match status" value="2"/>
</dbReference>
<evidence type="ECO:0000259" key="2">
    <source>
        <dbReference type="Pfam" id="PF00582"/>
    </source>
</evidence>
<dbReference type="OrthoDB" id="9804721at2"/>
<evidence type="ECO:0000313" key="4">
    <source>
        <dbReference type="Proteomes" id="UP000190774"/>
    </source>
</evidence>
<dbReference type="CDD" id="cd00293">
    <property type="entry name" value="USP-like"/>
    <property type="match status" value="2"/>
</dbReference>
<evidence type="ECO:0000313" key="3">
    <source>
        <dbReference type="EMBL" id="SKA81097.1"/>
    </source>
</evidence>
<dbReference type="Pfam" id="PF00582">
    <property type="entry name" value="Usp"/>
    <property type="match status" value="2"/>
</dbReference>
<dbReference type="PANTHER" id="PTHR46268">
    <property type="entry name" value="STRESS RESPONSE PROTEIN NHAX"/>
    <property type="match status" value="1"/>
</dbReference>
<dbReference type="PANTHER" id="PTHR46268:SF6">
    <property type="entry name" value="UNIVERSAL STRESS PROTEIN UP12"/>
    <property type="match status" value="1"/>
</dbReference>
<dbReference type="AlphaFoldDB" id="A0A1T4WVE3"/>
<comment type="similarity">
    <text evidence="1">Belongs to the universal stress protein A family.</text>
</comment>
<feature type="domain" description="UspA" evidence="2">
    <location>
        <begin position="4"/>
        <end position="140"/>
    </location>
</feature>
<dbReference type="InterPro" id="IPR014729">
    <property type="entry name" value="Rossmann-like_a/b/a_fold"/>
</dbReference>
<proteinExistence type="inferred from homology"/>
<dbReference type="InterPro" id="IPR006015">
    <property type="entry name" value="Universal_stress_UspA"/>
</dbReference>
<reference evidence="4" key="1">
    <citation type="submission" date="2017-02" db="EMBL/GenBank/DDBJ databases">
        <authorList>
            <person name="Varghese N."/>
            <person name="Submissions S."/>
        </authorList>
    </citation>
    <scope>NUCLEOTIDE SEQUENCE [LARGE SCALE GENOMIC DNA]</scope>
    <source>
        <strain evidence="4">ATCC 700200</strain>
    </source>
</reference>
<dbReference type="SUPFAM" id="SSF52402">
    <property type="entry name" value="Adenine nucleotide alpha hydrolases-like"/>
    <property type="match status" value="2"/>
</dbReference>
<accession>A0A1T4WVE3</accession>
<dbReference type="PRINTS" id="PR01438">
    <property type="entry name" value="UNVRSLSTRESS"/>
</dbReference>
<dbReference type="InterPro" id="IPR006016">
    <property type="entry name" value="UspA"/>
</dbReference>
<feature type="domain" description="UspA" evidence="2">
    <location>
        <begin position="147"/>
        <end position="293"/>
    </location>
</feature>
<organism evidence="3 4">
    <name type="scientific">Prosthecobacter debontii</name>
    <dbReference type="NCBI Taxonomy" id="48467"/>
    <lineage>
        <taxon>Bacteria</taxon>
        <taxon>Pseudomonadati</taxon>
        <taxon>Verrucomicrobiota</taxon>
        <taxon>Verrucomicrobiia</taxon>
        <taxon>Verrucomicrobiales</taxon>
        <taxon>Verrucomicrobiaceae</taxon>
        <taxon>Prosthecobacter</taxon>
    </lineage>
</organism>
<keyword evidence="4" id="KW-1185">Reference proteome</keyword>
<dbReference type="RefSeq" id="WP_078811925.1">
    <property type="nucleotide sequence ID" value="NZ_FUYE01000002.1"/>
</dbReference>
<protein>
    <submittedName>
        <fullName evidence="3">Nucleotide-binding universal stress protein, UspA family</fullName>
    </submittedName>
</protein>
<evidence type="ECO:0000256" key="1">
    <source>
        <dbReference type="ARBA" id="ARBA00008791"/>
    </source>
</evidence>
<dbReference type="EMBL" id="FUYE01000002">
    <property type="protein sequence ID" value="SKA81097.1"/>
    <property type="molecule type" value="Genomic_DNA"/>
</dbReference>
<name>A0A1T4WVE3_9BACT</name>